<organism evidence="2 3">
    <name type="scientific">Geobacter hydrogenophilus</name>
    <dbReference type="NCBI Taxonomy" id="40983"/>
    <lineage>
        <taxon>Bacteria</taxon>
        <taxon>Pseudomonadati</taxon>
        <taxon>Thermodesulfobacteriota</taxon>
        <taxon>Desulfuromonadia</taxon>
        <taxon>Geobacterales</taxon>
        <taxon>Geobacteraceae</taxon>
        <taxon>Geobacter</taxon>
    </lineage>
</organism>
<evidence type="ECO:0000313" key="2">
    <source>
        <dbReference type="EMBL" id="GLI38906.1"/>
    </source>
</evidence>
<gene>
    <name evidence="2" type="ORF">GHYDROH2_24070</name>
</gene>
<dbReference type="InterPro" id="IPR013321">
    <property type="entry name" value="Arc_rbn_hlx_hlx"/>
</dbReference>
<feature type="compositionally biased region" description="Basic and acidic residues" evidence="1">
    <location>
        <begin position="18"/>
        <end position="39"/>
    </location>
</feature>
<accession>A0A9W6G1S6</accession>
<dbReference type="InterPro" id="IPR010985">
    <property type="entry name" value="Ribbon_hlx_hlx"/>
</dbReference>
<dbReference type="Gene3D" id="1.10.1220.10">
    <property type="entry name" value="Met repressor-like"/>
    <property type="match status" value="1"/>
</dbReference>
<dbReference type="SUPFAM" id="SSF47598">
    <property type="entry name" value="Ribbon-helix-helix"/>
    <property type="match status" value="1"/>
</dbReference>
<dbReference type="Proteomes" id="UP001144352">
    <property type="component" value="Unassembled WGS sequence"/>
</dbReference>
<keyword evidence="3" id="KW-1185">Reference proteome</keyword>
<protein>
    <submittedName>
        <fullName evidence="2">Uncharacterized protein</fullName>
    </submittedName>
</protein>
<dbReference type="RefSeq" id="WP_214185448.1">
    <property type="nucleotide sequence ID" value="NZ_BSDS01000002.1"/>
</dbReference>
<comment type="caution">
    <text evidence="2">The sequence shown here is derived from an EMBL/GenBank/DDBJ whole genome shotgun (WGS) entry which is preliminary data.</text>
</comment>
<evidence type="ECO:0000256" key="1">
    <source>
        <dbReference type="SAM" id="MobiDB-lite"/>
    </source>
</evidence>
<proteinExistence type="predicted"/>
<sequence length="121" mass="13213">MSSEPLEGQMALFETPAEPEKKKPTQKKAPKEIRSEAPVKKATKNAATKGKAPTRKSDQKSRGKHKGTAKGRSTSGLVPEGDVRLTANIREDLHLKLKIAAAHKRTTIGELIEMLVAKHLK</sequence>
<dbReference type="AlphaFoldDB" id="A0A9W6G1S6"/>
<feature type="region of interest" description="Disordered" evidence="1">
    <location>
        <begin position="1"/>
        <end position="81"/>
    </location>
</feature>
<dbReference type="GO" id="GO:0006355">
    <property type="term" value="P:regulation of DNA-templated transcription"/>
    <property type="evidence" value="ECO:0007669"/>
    <property type="project" value="InterPro"/>
</dbReference>
<evidence type="ECO:0000313" key="3">
    <source>
        <dbReference type="Proteomes" id="UP001144352"/>
    </source>
</evidence>
<reference evidence="2" key="1">
    <citation type="submission" date="2022-12" db="EMBL/GenBank/DDBJ databases">
        <title>Reference genome sequencing for broad-spectrum identification of bacterial and archaeal isolates by mass spectrometry.</title>
        <authorList>
            <person name="Sekiguchi Y."/>
            <person name="Tourlousse D.M."/>
        </authorList>
    </citation>
    <scope>NUCLEOTIDE SEQUENCE</scope>
    <source>
        <strain evidence="2">H2</strain>
    </source>
</reference>
<name>A0A9W6G1S6_9BACT</name>
<dbReference type="EMBL" id="BSDS01000002">
    <property type="protein sequence ID" value="GLI38906.1"/>
    <property type="molecule type" value="Genomic_DNA"/>
</dbReference>